<dbReference type="EC" id="3.1.1.74" evidence="2"/>
<feature type="disulfide bond" evidence="8">
    <location>
        <begin position="88"/>
        <end position="167"/>
    </location>
</feature>
<keyword evidence="3 9" id="KW-0732">Signal</keyword>
<protein>
    <recommendedName>
        <fullName evidence="2">cutinase</fullName>
        <ecNumber evidence="2">3.1.1.74</ecNumber>
    </recommendedName>
</protein>
<feature type="active site" description="Proton donor/acceptor" evidence="7">
    <location>
        <position position="243"/>
    </location>
</feature>
<gene>
    <name evidence="10" type="ORF">MIND_01316300</name>
</gene>
<dbReference type="GO" id="GO:0016052">
    <property type="term" value="P:carbohydrate catabolic process"/>
    <property type="evidence" value="ECO:0007669"/>
    <property type="project" value="TreeGrafter"/>
</dbReference>
<name>A0A8H6S3Q4_9AGAR</name>
<evidence type="ECO:0000256" key="9">
    <source>
        <dbReference type="SAM" id="SignalP"/>
    </source>
</evidence>
<dbReference type="GO" id="GO:0005576">
    <property type="term" value="C:extracellular region"/>
    <property type="evidence" value="ECO:0007669"/>
    <property type="project" value="InterPro"/>
</dbReference>
<accession>A0A8H6S3Q4</accession>
<dbReference type="OrthoDB" id="3038174at2759"/>
<dbReference type="PANTHER" id="PTHR48250:SF1">
    <property type="entry name" value="CUTINASE"/>
    <property type="match status" value="1"/>
</dbReference>
<feature type="active site" evidence="7">
    <location>
        <position position="234"/>
    </location>
</feature>
<evidence type="ECO:0000256" key="3">
    <source>
        <dbReference type="ARBA" id="ARBA00022729"/>
    </source>
</evidence>
<dbReference type="AlphaFoldDB" id="A0A8H6S3Q4"/>
<comment type="catalytic activity">
    <reaction evidence="6">
        <text>cutin + H2O = cutin monomers.</text>
        <dbReference type="EC" id="3.1.1.74"/>
    </reaction>
</comment>
<feature type="chain" id="PRO_5034286776" description="cutinase" evidence="9">
    <location>
        <begin position="22"/>
        <end position="296"/>
    </location>
</feature>
<dbReference type="GO" id="GO:0050525">
    <property type="term" value="F:cutinase activity"/>
    <property type="evidence" value="ECO:0007669"/>
    <property type="project" value="UniProtKB-EC"/>
</dbReference>
<sequence length="296" mass="31227">MGLFKLTGILFLAQFFSFVYGSAHPNNDPETRGLDVNLNRQQVHLASLLGPIDSLLGYVFAMGKIAGGVLESLAGDNPGQGDYRGGQCADVMVIFARGTTQSGTIGGTVGPAFLNSTLNALAQAIPPMNLSFTGVPYPAAMEDFFEGGSKNGSITMASMLEQAALKCPDSAIISTGYSQGGQVVHNSARILAQYHPEAFKHIKAFVIFGDPDSQQTLPSQVPPYSIDTVCHSGDAVCGSAAKHVGYRSSPELGLLLKAPFIGLTLPQHLNYQKETDDAAQFIIRALKPSSGPVVHV</sequence>
<organism evidence="10 11">
    <name type="scientific">Mycena indigotica</name>
    <dbReference type="NCBI Taxonomy" id="2126181"/>
    <lineage>
        <taxon>Eukaryota</taxon>
        <taxon>Fungi</taxon>
        <taxon>Dikarya</taxon>
        <taxon>Basidiomycota</taxon>
        <taxon>Agaricomycotina</taxon>
        <taxon>Agaricomycetes</taxon>
        <taxon>Agaricomycetidae</taxon>
        <taxon>Agaricales</taxon>
        <taxon>Marasmiineae</taxon>
        <taxon>Mycenaceae</taxon>
        <taxon>Mycena</taxon>
    </lineage>
</organism>
<evidence type="ECO:0000256" key="5">
    <source>
        <dbReference type="ARBA" id="ARBA00023157"/>
    </source>
</evidence>
<reference evidence="10" key="1">
    <citation type="submission" date="2020-05" db="EMBL/GenBank/DDBJ databases">
        <title>Mycena genomes resolve the evolution of fungal bioluminescence.</title>
        <authorList>
            <person name="Tsai I.J."/>
        </authorList>
    </citation>
    <scope>NUCLEOTIDE SEQUENCE</scope>
    <source>
        <strain evidence="10">171206Taipei</strain>
    </source>
</reference>
<keyword evidence="5 8" id="KW-1015">Disulfide bond</keyword>
<dbReference type="InterPro" id="IPR000675">
    <property type="entry name" value="Cutinase/axe"/>
</dbReference>
<dbReference type="InterPro" id="IPR029058">
    <property type="entry name" value="AB_hydrolase_fold"/>
</dbReference>
<evidence type="ECO:0000313" key="10">
    <source>
        <dbReference type="EMBL" id="KAF7290755.1"/>
    </source>
</evidence>
<comment type="caution">
    <text evidence="10">The sequence shown here is derived from an EMBL/GenBank/DDBJ whole genome shotgun (WGS) entry which is preliminary data.</text>
</comment>
<dbReference type="InterPro" id="IPR011150">
    <property type="entry name" value="Cutinase_monf"/>
</dbReference>
<dbReference type="SUPFAM" id="SSF53474">
    <property type="entry name" value="alpha/beta-Hydrolases"/>
    <property type="match status" value="1"/>
</dbReference>
<dbReference type="PANTHER" id="PTHR48250">
    <property type="entry name" value="CUTINASE 2-RELATED"/>
    <property type="match status" value="1"/>
</dbReference>
<feature type="active site" description="Nucleophile" evidence="7">
    <location>
        <position position="178"/>
    </location>
</feature>
<evidence type="ECO:0000256" key="6">
    <source>
        <dbReference type="ARBA" id="ARBA00034045"/>
    </source>
</evidence>
<dbReference type="EMBL" id="JACAZF010000014">
    <property type="protein sequence ID" value="KAF7290755.1"/>
    <property type="molecule type" value="Genomic_DNA"/>
</dbReference>
<evidence type="ECO:0000256" key="1">
    <source>
        <dbReference type="ARBA" id="ARBA00007534"/>
    </source>
</evidence>
<keyword evidence="11" id="KW-1185">Reference proteome</keyword>
<keyword evidence="4" id="KW-0378">Hydrolase</keyword>
<dbReference type="GeneID" id="59352133"/>
<evidence type="ECO:0000256" key="8">
    <source>
        <dbReference type="PIRSR" id="PIRSR611150-2"/>
    </source>
</evidence>
<proteinExistence type="inferred from homology"/>
<dbReference type="Gene3D" id="3.40.50.1820">
    <property type="entry name" value="alpha/beta hydrolase"/>
    <property type="match status" value="1"/>
</dbReference>
<dbReference type="Pfam" id="PF01083">
    <property type="entry name" value="Cutinase"/>
    <property type="match status" value="1"/>
</dbReference>
<feature type="disulfide bond" evidence="8">
    <location>
        <begin position="230"/>
        <end position="237"/>
    </location>
</feature>
<dbReference type="SMART" id="SM01110">
    <property type="entry name" value="Cutinase"/>
    <property type="match status" value="1"/>
</dbReference>
<feature type="signal peptide" evidence="9">
    <location>
        <begin position="1"/>
        <end position="21"/>
    </location>
</feature>
<evidence type="ECO:0000256" key="2">
    <source>
        <dbReference type="ARBA" id="ARBA00013095"/>
    </source>
</evidence>
<comment type="similarity">
    <text evidence="1">Belongs to the cutinase family.</text>
</comment>
<evidence type="ECO:0000256" key="7">
    <source>
        <dbReference type="PIRSR" id="PIRSR611150-1"/>
    </source>
</evidence>
<dbReference type="RefSeq" id="XP_037214115.1">
    <property type="nucleotide sequence ID" value="XM_037369617.1"/>
</dbReference>
<evidence type="ECO:0000313" key="11">
    <source>
        <dbReference type="Proteomes" id="UP000636479"/>
    </source>
</evidence>
<evidence type="ECO:0000256" key="4">
    <source>
        <dbReference type="ARBA" id="ARBA00022801"/>
    </source>
</evidence>
<dbReference type="Proteomes" id="UP000636479">
    <property type="component" value="Unassembled WGS sequence"/>
</dbReference>